<gene>
    <name evidence="3" type="ORF">ElyMa_005981100</name>
</gene>
<keyword evidence="2" id="KW-0472">Membrane</keyword>
<keyword evidence="2" id="KW-1133">Transmembrane helix</keyword>
<feature type="compositionally biased region" description="Acidic residues" evidence="1">
    <location>
        <begin position="219"/>
        <end position="228"/>
    </location>
</feature>
<evidence type="ECO:0000256" key="1">
    <source>
        <dbReference type="SAM" id="MobiDB-lite"/>
    </source>
</evidence>
<feature type="transmembrane region" description="Helical" evidence="2">
    <location>
        <begin position="169"/>
        <end position="190"/>
    </location>
</feature>
<dbReference type="EMBL" id="BMAT01012022">
    <property type="protein sequence ID" value="GFR83670.1"/>
    <property type="molecule type" value="Genomic_DNA"/>
</dbReference>
<accession>A0AAV4GF02</accession>
<keyword evidence="4" id="KW-1185">Reference proteome</keyword>
<proteinExistence type="predicted"/>
<feature type="compositionally biased region" description="Polar residues" evidence="1">
    <location>
        <begin position="241"/>
        <end position="265"/>
    </location>
</feature>
<comment type="caution">
    <text evidence="3">The sequence shown here is derived from an EMBL/GenBank/DDBJ whole genome shotgun (WGS) entry which is preliminary data.</text>
</comment>
<evidence type="ECO:0000313" key="3">
    <source>
        <dbReference type="EMBL" id="GFR83670.1"/>
    </source>
</evidence>
<evidence type="ECO:0000256" key="2">
    <source>
        <dbReference type="SAM" id="Phobius"/>
    </source>
</evidence>
<organism evidence="3 4">
    <name type="scientific">Elysia marginata</name>
    <dbReference type="NCBI Taxonomy" id="1093978"/>
    <lineage>
        <taxon>Eukaryota</taxon>
        <taxon>Metazoa</taxon>
        <taxon>Spiralia</taxon>
        <taxon>Lophotrochozoa</taxon>
        <taxon>Mollusca</taxon>
        <taxon>Gastropoda</taxon>
        <taxon>Heterobranchia</taxon>
        <taxon>Euthyneura</taxon>
        <taxon>Panpulmonata</taxon>
        <taxon>Sacoglossa</taxon>
        <taxon>Placobranchoidea</taxon>
        <taxon>Plakobranchidae</taxon>
        <taxon>Elysia</taxon>
    </lineage>
</organism>
<dbReference type="Proteomes" id="UP000762676">
    <property type="component" value="Unassembled WGS sequence"/>
</dbReference>
<feature type="region of interest" description="Disordered" evidence="1">
    <location>
        <begin position="201"/>
        <end position="278"/>
    </location>
</feature>
<feature type="compositionally biased region" description="Low complexity" evidence="1">
    <location>
        <begin position="268"/>
        <end position="278"/>
    </location>
</feature>
<protein>
    <submittedName>
        <fullName evidence="3">Uncharacterized protein</fullName>
    </submittedName>
</protein>
<evidence type="ECO:0000313" key="4">
    <source>
        <dbReference type="Proteomes" id="UP000762676"/>
    </source>
</evidence>
<sequence>MGWEQLVMLHCSSRVGKDSVLTWYFRRNNTTAVWPISDETNGNVFQSEIPLGISVVNSTAIVTNLAGSGIMINSTIIVNIASNEDRPSRLVLACVSHNMSRFDTLDQHDSHTAMVAFVQKESGHLEEFTGDVEQYLDKPKAFRSTTLPSARTTGIPPTETAKTRRYLRFLSGGMLVVGLVMLSAFLVLGVCASVRGDTAHTDDLHSEQPEAGAASEANGSDDDGDDGSDISGSFRSVEGVTMTSIAESRKTSITTGLGSTKTGWSEWTAAASTTSTSR</sequence>
<name>A0AAV4GF02_9GAST</name>
<dbReference type="AlphaFoldDB" id="A0AAV4GF02"/>
<keyword evidence="2" id="KW-0812">Transmembrane</keyword>
<reference evidence="3 4" key="1">
    <citation type="journal article" date="2021" name="Elife">
        <title>Chloroplast acquisition without the gene transfer in kleptoplastic sea slugs, Plakobranchus ocellatus.</title>
        <authorList>
            <person name="Maeda T."/>
            <person name="Takahashi S."/>
            <person name="Yoshida T."/>
            <person name="Shimamura S."/>
            <person name="Takaki Y."/>
            <person name="Nagai Y."/>
            <person name="Toyoda A."/>
            <person name="Suzuki Y."/>
            <person name="Arimoto A."/>
            <person name="Ishii H."/>
            <person name="Satoh N."/>
            <person name="Nishiyama T."/>
            <person name="Hasebe M."/>
            <person name="Maruyama T."/>
            <person name="Minagawa J."/>
            <person name="Obokata J."/>
            <person name="Shigenobu S."/>
        </authorList>
    </citation>
    <scope>NUCLEOTIDE SEQUENCE [LARGE SCALE GENOMIC DNA]</scope>
</reference>